<dbReference type="EMBL" id="GGEC01003613">
    <property type="protein sequence ID" value="MBW84096.1"/>
    <property type="molecule type" value="Transcribed_RNA"/>
</dbReference>
<evidence type="ECO:0000313" key="1">
    <source>
        <dbReference type="EMBL" id="MBW84096.1"/>
    </source>
</evidence>
<reference evidence="1" key="1">
    <citation type="submission" date="2018-02" db="EMBL/GenBank/DDBJ databases">
        <title>Rhizophora mucronata_Transcriptome.</title>
        <authorList>
            <person name="Meera S.P."/>
            <person name="Sreeshan A."/>
            <person name="Augustine A."/>
        </authorList>
    </citation>
    <scope>NUCLEOTIDE SEQUENCE</scope>
    <source>
        <tissue evidence="1">Leaf</tissue>
    </source>
</reference>
<accession>A0A2P2ISC3</accession>
<sequence>MLLISFDIWGTFPRLSSFKGILVTIVRHWARDLFTMTWLENNEFGTTTGNFSAFSNEVEVSPICTT</sequence>
<proteinExistence type="predicted"/>
<organism evidence="1">
    <name type="scientific">Rhizophora mucronata</name>
    <name type="common">Asiatic mangrove</name>
    <dbReference type="NCBI Taxonomy" id="61149"/>
    <lineage>
        <taxon>Eukaryota</taxon>
        <taxon>Viridiplantae</taxon>
        <taxon>Streptophyta</taxon>
        <taxon>Embryophyta</taxon>
        <taxon>Tracheophyta</taxon>
        <taxon>Spermatophyta</taxon>
        <taxon>Magnoliopsida</taxon>
        <taxon>eudicotyledons</taxon>
        <taxon>Gunneridae</taxon>
        <taxon>Pentapetalae</taxon>
        <taxon>rosids</taxon>
        <taxon>fabids</taxon>
        <taxon>Malpighiales</taxon>
        <taxon>Rhizophoraceae</taxon>
        <taxon>Rhizophora</taxon>
    </lineage>
</organism>
<protein>
    <submittedName>
        <fullName evidence="1">Mechanosensitive ion channel protein 1</fullName>
    </submittedName>
</protein>
<name>A0A2P2ISC3_RHIMU</name>
<dbReference type="AlphaFoldDB" id="A0A2P2ISC3"/>